<evidence type="ECO:0000256" key="1">
    <source>
        <dbReference type="ARBA" id="ARBA00004123"/>
    </source>
</evidence>
<proteinExistence type="inferred from homology"/>
<keyword evidence="2" id="KW-0238">DNA-binding</keyword>
<dbReference type="VEuPathDB" id="FungiDB:AeMF1_009986"/>
<evidence type="ECO:0000259" key="5">
    <source>
        <dbReference type="SMART" id="SM00415"/>
    </source>
</evidence>
<protein>
    <recommendedName>
        <fullName evidence="5">HSF-type DNA-binding domain-containing protein</fullName>
    </recommendedName>
</protein>
<keyword evidence="3" id="KW-0539">Nucleus</keyword>
<dbReference type="GO" id="GO:0005634">
    <property type="term" value="C:nucleus"/>
    <property type="evidence" value="ECO:0007669"/>
    <property type="project" value="UniProtKB-SubCell"/>
</dbReference>
<dbReference type="FunFam" id="1.10.10.10:FF:000286">
    <property type="entry name" value="Heat shock transcription factor"/>
    <property type="match status" value="1"/>
</dbReference>
<comment type="caution">
    <text evidence="6">The sequence shown here is derived from an EMBL/GenBank/DDBJ whole genome shotgun (WGS) entry which is preliminary data.</text>
</comment>
<comment type="similarity">
    <text evidence="4">Belongs to the HSF family.</text>
</comment>
<sequence>MYASISPRNVPSSMFRVVAPAFLAGLYEILNREDPSIICWCDDGLAFAIHDSDALVKRILPAYFRHSKFASFQRQLNYFGFRKRQHYHGCESSSVYCAPHFVRYDPMRMLLIKRKTYRAKGFDEPPTIRARAPLMLSLPEMSFSSESVSEIESFVDLLRNSEDSERLTPIPYDQQELKETTWTDEDWDALAFLGEGSFSL</sequence>
<dbReference type="AlphaFoldDB" id="A0A6G0XRW5"/>
<dbReference type="GO" id="GO:0003700">
    <property type="term" value="F:DNA-binding transcription factor activity"/>
    <property type="evidence" value="ECO:0007669"/>
    <property type="project" value="InterPro"/>
</dbReference>
<dbReference type="PANTHER" id="PTHR10015">
    <property type="entry name" value="HEAT SHOCK TRANSCRIPTION FACTOR"/>
    <property type="match status" value="1"/>
</dbReference>
<evidence type="ECO:0000313" key="7">
    <source>
        <dbReference type="Proteomes" id="UP000481153"/>
    </source>
</evidence>
<name>A0A6G0XRW5_9STRA</name>
<dbReference type="Pfam" id="PF00447">
    <property type="entry name" value="HSF_DNA-bind"/>
    <property type="match status" value="1"/>
</dbReference>
<dbReference type="PRINTS" id="PR00056">
    <property type="entry name" value="HSFDOMAIN"/>
</dbReference>
<dbReference type="EMBL" id="VJMJ01000022">
    <property type="protein sequence ID" value="KAF0743091.1"/>
    <property type="molecule type" value="Genomic_DNA"/>
</dbReference>
<evidence type="ECO:0000256" key="2">
    <source>
        <dbReference type="ARBA" id="ARBA00023125"/>
    </source>
</evidence>
<dbReference type="InterPro" id="IPR036388">
    <property type="entry name" value="WH-like_DNA-bd_sf"/>
</dbReference>
<dbReference type="InterPro" id="IPR000232">
    <property type="entry name" value="HSF_DNA-bd"/>
</dbReference>
<dbReference type="GO" id="GO:0043565">
    <property type="term" value="F:sequence-specific DNA binding"/>
    <property type="evidence" value="ECO:0007669"/>
    <property type="project" value="InterPro"/>
</dbReference>
<reference evidence="6 7" key="1">
    <citation type="submission" date="2019-07" db="EMBL/GenBank/DDBJ databases">
        <title>Genomics analysis of Aphanomyces spp. identifies a new class of oomycete effector associated with host adaptation.</title>
        <authorList>
            <person name="Gaulin E."/>
        </authorList>
    </citation>
    <scope>NUCLEOTIDE SEQUENCE [LARGE SCALE GENOMIC DNA]</scope>
    <source>
        <strain evidence="6 7">ATCC 201684</strain>
    </source>
</reference>
<dbReference type="SUPFAM" id="SSF46785">
    <property type="entry name" value="Winged helix' DNA-binding domain"/>
    <property type="match status" value="1"/>
</dbReference>
<dbReference type="SMART" id="SM00415">
    <property type="entry name" value="HSF"/>
    <property type="match status" value="1"/>
</dbReference>
<dbReference type="Gene3D" id="1.10.10.10">
    <property type="entry name" value="Winged helix-like DNA-binding domain superfamily/Winged helix DNA-binding domain"/>
    <property type="match status" value="1"/>
</dbReference>
<evidence type="ECO:0000313" key="6">
    <source>
        <dbReference type="EMBL" id="KAF0743091.1"/>
    </source>
</evidence>
<feature type="domain" description="HSF-type DNA-binding" evidence="5">
    <location>
        <begin position="18"/>
        <end position="115"/>
    </location>
</feature>
<dbReference type="PANTHER" id="PTHR10015:SF427">
    <property type="entry name" value="HEAT SHOCK FACTOR PROTEIN"/>
    <property type="match status" value="1"/>
</dbReference>
<accession>A0A6G0XRW5</accession>
<evidence type="ECO:0000256" key="3">
    <source>
        <dbReference type="ARBA" id="ARBA00023242"/>
    </source>
</evidence>
<keyword evidence="7" id="KW-1185">Reference proteome</keyword>
<comment type="subcellular location">
    <subcellularLocation>
        <location evidence="1">Nucleus</location>
    </subcellularLocation>
</comment>
<organism evidence="6 7">
    <name type="scientific">Aphanomyces euteiches</name>
    <dbReference type="NCBI Taxonomy" id="100861"/>
    <lineage>
        <taxon>Eukaryota</taxon>
        <taxon>Sar</taxon>
        <taxon>Stramenopiles</taxon>
        <taxon>Oomycota</taxon>
        <taxon>Saprolegniomycetes</taxon>
        <taxon>Saprolegniales</taxon>
        <taxon>Verrucalvaceae</taxon>
        <taxon>Aphanomyces</taxon>
    </lineage>
</organism>
<dbReference type="InterPro" id="IPR036390">
    <property type="entry name" value="WH_DNA-bd_sf"/>
</dbReference>
<gene>
    <name evidence="6" type="ORF">Ae201684_002148</name>
</gene>
<dbReference type="Proteomes" id="UP000481153">
    <property type="component" value="Unassembled WGS sequence"/>
</dbReference>
<evidence type="ECO:0000256" key="4">
    <source>
        <dbReference type="RuleBase" id="RU004020"/>
    </source>
</evidence>